<dbReference type="InterPro" id="IPR027381">
    <property type="entry name" value="LytR/CpsA/Psr_C"/>
</dbReference>
<evidence type="ECO:0000259" key="1">
    <source>
        <dbReference type="Pfam" id="PF13399"/>
    </source>
</evidence>
<sequence length="200" mass="20614">MQERQAVIFGILLAALAVIGLGAAAVYTNSIDLPFFKEQFAAAPTPTPTLDPVPCPPEGALPVKYSKVKVNIYNGTSTAGLAGRTADDVEGRGFKVAETTNAPVTYAGVARINFGTKGVAAAYTLAAHVPGAELQMDARKNATVDLTLGSDFTTLLELDKVTLDPEKPLVAPASCTPVEDLAKAQASAKASASPKATAKK</sequence>
<dbReference type="Pfam" id="PF13399">
    <property type="entry name" value="LytR_C"/>
    <property type="match status" value="1"/>
</dbReference>
<dbReference type="EMBL" id="QWKP01000212">
    <property type="protein sequence ID" value="RHA38599.1"/>
    <property type="molecule type" value="Genomic_DNA"/>
</dbReference>
<dbReference type="Proteomes" id="UP000283374">
    <property type="component" value="Unassembled WGS sequence"/>
</dbReference>
<dbReference type="AlphaFoldDB" id="A0A413RJ83"/>
<comment type="caution">
    <text evidence="2">The sequence shown here is derived from an EMBL/GenBank/DDBJ whole genome shotgun (WGS) entry which is preliminary data.</text>
</comment>
<proteinExistence type="predicted"/>
<evidence type="ECO:0000313" key="3">
    <source>
        <dbReference type="Proteomes" id="UP000283374"/>
    </source>
</evidence>
<reference evidence="2 3" key="1">
    <citation type="submission" date="2018-08" db="EMBL/GenBank/DDBJ databases">
        <title>Cellulomonas rhizosphaerae sp. nov., a novel actinomycete isolated from soil.</title>
        <authorList>
            <person name="Tian Y."/>
        </authorList>
    </citation>
    <scope>NUCLEOTIDE SEQUENCE [LARGE SCALE GENOMIC DNA]</scope>
    <source>
        <strain evidence="2 3">NEAU-TCZ24</strain>
    </source>
</reference>
<protein>
    <submittedName>
        <fullName evidence="2">LytR family transcriptional regulator</fullName>
    </submittedName>
</protein>
<dbReference type="Gene3D" id="3.30.70.2390">
    <property type="match status" value="1"/>
</dbReference>
<keyword evidence="3" id="KW-1185">Reference proteome</keyword>
<feature type="domain" description="LytR/CpsA/Psr regulator C-terminal" evidence="1">
    <location>
        <begin position="68"/>
        <end position="152"/>
    </location>
</feature>
<organism evidence="2 3">
    <name type="scientific">Cellulomonas rhizosphaerae</name>
    <dbReference type="NCBI Taxonomy" id="2293719"/>
    <lineage>
        <taxon>Bacteria</taxon>
        <taxon>Bacillati</taxon>
        <taxon>Actinomycetota</taxon>
        <taxon>Actinomycetes</taxon>
        <taxon>Micrococcales</taxon>
        <taxon>Cellulomonadaceae</taxon>
        <taxon>Cellulomonas</taxon>
    </lineage>
</organism>
<name>A0A413RJ83_9CELL</name>
<accession>A0A413RJ83</accession>
<evidence type="ECO:0000313" key="2">
    <source>
        <dbReference type="EMBL" id="RHA38599.1"/>
    </source>
</evidence>
<dbReference type="OrthoDB" id="3267444at2"/>
<gene>
    <name evidence="2" type="ORF">D1825_13670</name>
</gene>